<dbReference type="GO" id="GO:0006915">
    <property type="term" value="P:apoptotic process"/>
    <property type="evidence" value="ECO:0007669"/>
    <property type="project" value="UniProtKB-KW"/>
</dbReference>
<protein>
    <recommendedName>
        <fullName evidence="10">Caspase family p20 domain-containing protein</fullName>
    </recommendedName>
</protein>
<reference evidence="8" key="2">
    <citation type="submission" date="2020-02" db="EMBL/GenBank/DDBJ databases">
        <title>Esox lucius (northern pike) genome, fEsoLuc1, primary haplotype.</title>
        <authorList>
            <person name="Myers G."/>
            <person name="Karagic N."/>
            <person name="Meyer A."/>
            <person name="Pippel M."/>
            <person name="Reichard M."/>
            <person name="Winkler S."/>
            <person name="Tracey A."/>
            <person name="Sims Y."/>
            <person name="Howe K."/>
            <person name="Rhie A."/>
            <person name="Formenti G."/>
            <person name="Durbin R."/>
            <person name="Fedrigo O."/>
            <person name="Jarvis E.D."/>
        </authorList>
    </citation>
    <scope>NUCLEOTIDE SEQUENCE [LARGE SCALE GENOMIC DNA]</scope>
</reference>
<dbReference type="GO" id="GO:0004197">
    <property type="term" value="F:cysteine-type endopeptidase activity"/>
    <property type="evidence" value="ECO:0007669"/>
    <property type="project" value="InterPro"/>
</dbReference>
<accession>A0A3P8Y1G1</accession>
<dbReference type="PROSITE" id="PS50207">
    <property type="entry name" value="CASPASE_P10"/>
    <property type="match status" value="1"/>
</dbReference>
<evidence type="ECO:0000256" key="4">
    <source>
        <dbReference type="ARBA" id="ARBA00022801"/>
    </source>
</evidence>
<reference evidence="8" key="4">
    <citation type="submission" date="2025-09" db="UniProtKB">
        <authorList>
            <consortium name="Ensembl"/>
        </authorList>
    </citation>
    <scope>IDENTIFICATION</scope>
</reference>
<evidence type="ECO:0000259" key="6">
    <source>
        <dbReference type="PROSITE" id="PS50207"/>
    </source>
</evidence>
<evidence type="ECO:0008006" key="10">
    <source>
        <dbReference type="Google" id="ProtNLM"/>
    </source>
</evidence>
<dbReference type="SUPFAM" id="SSF52129">
    <property type="entry name" value="Caspase-like"/>
    <property type="match status" value="1"/>
</dbReference>
<dbReference type="PROSITE" id="PS50208">
    <property type="entry name" value="CASPASE_P20"/>
    <property type="match status" value="1"/>
</dbReference>
<evidence type="ECO:0000256" key="3">
    <source>
        <dbReference type="ARBA" id="ARBA00022703"/>
    </source>
</evidence>
<dbReference type="InterPro" id="IPR015917">
    <property type="entry name" value="Pept_C14A"/>
</dbReference>
<dbReference type="GO" id="GO:0006508">
    <property type="term" value="P:proteolysis"/>
    <property type="evidence" value="ECO:0007669"/>
    <property type="project" value="UniProtKB-KW"/>
</dbReference>
<dbReference type="Ensembl" id="ENSELUT00000002036.3">
    <property type="protein sequence ID" value="ENSELUP00000010506.2"/>
    <property type="gene ID" value="ENSELUG00000028614.2"/>
</dbReference>
<dbReference type="InterPro" id="IPR029030">
    <property type="entry name" value="Caspase-like_dom_sf"/>
</dbReference>
<dbReference type="SMART" id="SM00115">
    <property type="entry name" value="CASc"/>
    <property type="match status" value="1"/>
</dbReference>
<dbReference type="Pfam" id="PF00656">
    <property type="entry name" value="Peptidase_C14"/>
    <property type="match status" value="1"/>
</dbReference>
<dbReference type="Bgee" id="ENSELUG00000028614">
    <property type="expression patterns" value="Expressed in pharyngeal gill and 4 other cell types or tissues"/>
</dbReference>
<reference evidence="8" key="3">
    <citation type="submission" date="2025-08" db="UniProtKB">
        <authorList>
            <consortium name="Ensembl"/>
        </authorList>
    </citation>
    <scope>IDENTIFICATION</scope>
</reference>
<dbReference type="InterPro" id="IPR002138">
    <property type="entry name" value="Pept_C14_p10"/>
</dbReference>
<feature type="domain" description="Caspase family p20" evidence="7">
    <location>
        <begin position="12"/>
        <end position="137"/>
    </location>
</feature>
<dbReference type="Proteomes" id="UP000265140">
    <property type="component" value="Chromosome 25"/>
</dbReference>
<sequence>MEMRPGSYEMSGERQALMLCVRYKEKINENNCFEVDHQTMKKFFEEFGFQYHIVLDKNVEDMHKAVEDFRDHINHSRTNISCVLVVTSCHGGQDTIQDARGKTLDVEHIIKPFGDESCPKMKGQPKIFIIDTCRGSNNDTGVESGSIVDFKLSNEAIATTEYRASRVSPCINDMLVAYAAMTDYTAWMNSFVGSYMIHNITQVFSSRDAAQEHMYDLFVKANAKLVEKTMQLSDDKGKQRFKSIMTIESTLRKLIYLGRKTHTGIKE</sequence>
<dbReference type="PRINTS" id="PR00376">
    <property type="entry name" value="IL1BCENZYME"/>
</dbReference>
<dbReference type="AlphaFoldDB" id="A0A3P8Y1G1"/>
<dbReference type="GeneTree" id="ENSGT00940000164532"/>
<dbReference type="InterPro" id="IPR011600">
    <property type="entry name" value="Pept_C14_caspase"/>
</dbReference>
<comment type="similarity">
    <text evidence="1 5">Belongs to the peptidase C14A family.</text>
</comment>
<keyword evidence="4" id="KW-0378">Hydrolase</keyword>
<reference evidence="9" key="1">
    <citation type="journal article" date="2014" name="PLoS ONE">
        <title>The genome and linkage map of the northern pike (Esox lucius): conserved synteny revealed between the salmonid sister group and the Neoteleostei.</title>
        <authorList>
            <person name="Rondeau E.B."/>
            <person name="Minkley D.R."/>
            <person name="Leong J.S."/>
            <person name="Messmer A.M."/>
            <person name="Jantzen J.R."/>
            <person name="von Schalburg K.R."/>
            <person name="Lemon C."/>
            <person name="Bird N.H."/>
            <person name="Koop B.F."/>
        </authorList>
    </citation>
    <scope>NUCLEOTIDE SEQUENCE</scope>
</reference>
<organism evidence="8 9">
    <name type="scientific">Esox lucius</name>
    <name type="common">Northern pike</name>
    <dbReference type="NCBI Taxonomy" id="8010"/>
    <lineage>
        <taxon>Eukaryota</taxon>
        <taxon>Metazoa</taxon>
        <taxon>Chordata</taxon>
        <taxon>Craniata</taxon>
        <taxon>Vertebrata</taxon>
        <taxon>Euteleostomi</taxon>
        <taxon>Actinopterygii</taxon>
        <taxon>Neopterygii</taxon>
        <taxon>Teleostei</taxon>
        <taxon>Protacanthopterygii</taxon>
        <taxon>Esociformes</taxon>
        <taxon>Esocidae</taxon>
        <taxon>Esox</taxon>
    </lineage>
</organism>
<keyword evidence="3" id="KW-0053">Apoptosis</keyword>
<dbReference type="Gene3D" id="3.40.50.1460">
    <property type="match status" value="1"/>
</dbReference>
<evidence type="ECO:0000256" key="1">
    <source>
        <dbReference type="ARBA" id="ARBA00010134"/>
    </source>
</evidence>
<keyword evidence="9" id="KW-1185">Reference proteome</keyword>
<dbReference type="InterPro" id="IPR001309">
    <property type="entry name" value="Pept_C14_p20"/>
</dbReference>
<dbReference type="InterPro" id="IPR002398">
    <property type="entry name" value="Pept_C14"/>
</dbReference>
<feature type="domain" description="Caspase family p10" evidence="6">
    <location>
        <begin position="164"/>
        <end position="259"/>
    </location>
</feature>
<dbReference type="PANTHER" id="PTHR47901:SF8">
    <property type="entry name" value="CASPASE-3"/>
    <property type="match status" value="1"/>
</dbReference>
<name>A0A3P8Y1G1_ESOLU</name>
<proteinExistence type="inferred from homology"/>
<evidence type="ECO:0000313" key="8">
    <source>
        <dbReference type="Ensembl" id="ENSELUP00000010506.2"/>
    </source>
</evidence>
<evidence type="ECO:0000259" key="7">
    <source>
        <dbReference type="PROSITE" id="PS50208"/>
    </source>
</evidence>
<dbReference type="PANTHER" id="PTHR47901">
    <property type="entry name" value="CASPASE RECRUITMENT DOMAIN-CONTAINING PROTEIN 18"/>
    <property type="match status" value="1"/>
</dbReference>
<evidence type="ECO:0000256" key="2">
    <source>
        <dbReference type="ARBA" id="ARBA00022670"/>
    </source>
</evidence>
<dbReference type="OMA" id="TSCIDPD"/>
<keyword evidence="2" id="KW-0645">Protease</keyword>
<evidence type="ECO:0000313" key="9">
    <source>
        <dbReference type="Proteomes" id="UP000265140"/>
    </source>
</evidence>
<dbReference type="InParanoid" id="A0A3P8Y1G1"/>
<evidence type="ECO:0000256" key="5">
    <source>
        <dbReference type="RuleBase" id="RU003971"/>
    </source>
</evidence>